<dbReference type="PROSITE" id="PS00086">
    <property type="entry name" value="CYTOCHROME_P450"/>
    <property type="match status" value="1"/>
</dbReference>
<dbReference type="GO" id="GO:0020037">
    <property type="term" value="F:heme binding"/>
    <property type="evidence" value="ECO:0007669"/>
    <property type="project" value="InterPro"/>
</dbReference>
<dbReference type="AlphaFoldDB" id="Q0G3G0"/>
<sequence length="333" mass="36898">MADRRVSIYVEDLADGVAVLRGNQFRTDHPFRATRQLFGPTVLDVEGKDHSTRKRNWLQDFSRRALASESYRSIIQRSMAEGFADARDHDDLMRLAVYVPNRVILLLLRCEDIDPMKHHERVRPAIAYLETNVKGPGLAEAKAYLRSALFKRDNGLFGGLEPREREAELSLLAVAGSETTTVAMKALLAFWAEDHDGFVRECEDEGVDAFILRLLRRDPPLGLATRYCSGEARVGETTFQKGDIVHVDLVKSNGGCPMSNGSASSDLTFGQGKHSCPGHLLAKAELTLLTERLMAMNRADIVLERTAAAPRPANFRHPSGIALRFAGEARSVA</sequence>
<evidence type="ECO:0008006" key="5">
    <source>
        <dbReference type="Google" id="ProtNLM"/>
    </source>
</evidence>
<dbReference type="STRING" id="217511.GCA_001463845_02774"/>
<dbReference type="PANTHER" id="PTHR46696:SF1">
    <property type="entry name" value="CYTOCHROME P450 YJIB-RELATED"/>
    <property type="match status" value="1"/>
</dbReference>
<dbReference type="SUPFAM" id="SSF48264">
    <property type="entry name" value="Cytochrome P450"/>
    <property type="match status" value="1"/>
</dbReference>
<comment type="similarity">
    <text evidence="2">Belongs to the cytochrome P450 family.</text>
</comment>
<protein>
    <recommendedName>
        <fullName evidence="5">Cytochrome P450</fullName>
    </recommendedName>
</protein>
<dbReference type="RefSeq" id="WP_007068244.1">
    <property type="nucleotide sequence ID" value="NZ_DS022272.1"/>
</dbReference>
<dbReference type="InterPro" id="IPR017972">
    <property type="entry name" value="Cyt_P450_CS"/>
</dbReference>
<name>Q0G3G0_9HYPH</name>
<comment type="caution">
    <text evidence="3">The sequence shown here is derived from an EMBL/GenBank/DDBJ whole genome shotgun (WGS) entry which is preliminary data.</text>
</comment>
<dbReference type="eggNOG" id="COG2124">
    <property type="taxonomic scope" value="Bacteria"/>
</dbReference>
<dbReference type="PANTHER" id="PTHR46696">
    <property type="entry name" value="P450, PUTATIVE (EUROFUNG)-RELATED"/>
    <property type="match status" value="1"/>
</dbReference>
<evidence type="ECO:0000313" key="4">
    <source>
        <dbReference type="Proteomes" id="UP000004310"/>
    </source>
</evidence>
<dbReference type="EMBL" id="AATP01000002">
    <property type="protein sequence ID" value="EAU41871.1"/>
    <property type="molecule type" value="Genomic_DNA"/>
</dbReference>
<dbReference type="Gene3D" id="1.10.630.10">
    <property type="entry name" value="Cytochrome P450"/>
    <property type="match status" value="1"/>
</dbReference>
<evidence type="ECO:0000313" key="3">
    <source>
        <dbReference type="EMBL" id="EAU41871.1"/>
    </source>
</evidence>
<organism evidence="3 4">
    <name type="scientific">Fulvimarina pelagi HTCC2506</name>
    <dbReference type="NCBI Taxonomy" id="314231"/>
    <lineage>
        <taxon>Bacteria</taxon>
        <taxon>Pseudomonadati</taxon>
        <taxon>Pseudomonadota</taxon>
        <taxon>Alphaproteobacteria</taxon>
        <taxon>Hyphomicrobiales</taxon>
        <taxon>Aurantimonadaceae</taxon>
        <taxon>Fulvimarina</taxon>
    </lineage>
</organism>
<dbReference type="GO" id="GO:0005506">
    <property type="term" value="F:iron ion binding"/>
    <property type="evidence" value="ECO:0007669"/>
    <property type="project" value="InterPro"/>
</dbReference>
<evidence type="ECO:0000256" key="2">
    <source>
        <dbReference type="ARBA" id="ARBA00010617"/>
    </source>
</evidence>
<proteinExistence type="inferred from homology"/>
<accession>Q0G3G0</accession>
<evidence type="ECO:0000256" key="1">
    <source>
        <dbReference type="ARBA" id="ARBA00001971"/>
    </source>
</evidence>
<comment type="cofactor">
    <cofactor evidence="1">
        <name>heme</name>
        <dbReference type="ChEBI" id="CHEBI:30413"/>
    </cofactor>
</comment>
<dbReference type="InterPro" id="IPR036396">
    <property type="entry name" value="Cyt_P450_sf"/>
</dbReference>
<reference evidence="3 4" key="1">
    <citation type="journal article" date="2010" name="J. Bacteriol.">
        <title>Genome sequence of Fulvimarina pelagi HTCC2506T, a Mn(II)-oxidizing alphaproteobacterium possessing an aerobic anoxygenic photosynthetic gene cluster and Xanthorhodopsin.</title>
        <authorList>
            <person name="Kang I."/>
            <person name="Oh H.M."/>
            <person name="Lim S.I."/>
            <person name="Ferriera S."/>
            <person name="Giovannoni S.J."/>
            <person name="Cho J.C."/>
        </authorList>
    </citation>
    <scope>NUCLEOTIDE SEQUENCE [LARGE SCALE GENOMIC DNA]</scope>
    <source>
        <strain evidence="3 4">HTCC2506</strain>
    </source>
</reference>
<dbReference type="GO" id="GO:0004497">
    <property type="term" value="F:monooxygenase activity"/>
    <property type="evidence" value="ECO:0007669"/>
    <property type="project" value="InterPro"/>
</dbReference>
<dbReference type="HOGENOM" id="CLU_833550_0_0_5"/>
<dbReference type="GO" id="GO:0016705">
    <property type="term" value="F:oxidoreductase activity, acting on paired donors, with incorporation or reduction of molecular oxygen"/>
    <property type="evidence" value="ECO:0007669"/>
    <property type="project" value="InterPro"/>
</dbReference>
<dbReference type="Proteomes" id="UP000004310">
    <property type="component" value="Unassembled WGS sequence"/>
</dbReference>
<keyword evidence="4" id="KW-1185">Reference proteome</keyword>
<gene>
    <name evidence="3" type="ORF">FP2506_15599</name>
</gene>